<dbReference type="Pfam" id="PF00440">
    <property type="entry name" value="TetR_N"/>
    <property type="match status" value="1"/>
</dbReference>
<accession>A0A5N3PBZ3</accession>
<keyword evidence="7" id="KW-1185">Reference proteome</keyword>
<dbReference type="InterPro" id="IPR036271">
    <property type="entry name" value="Tet_transcr_reg_TetR-rel_C_sf"/>
</dbReference>
<dbReference type="GO" id="GO:0003677">
    <property type="term" value="F:DNA binding"/>
    <property type="evidence" value="ECO:0007669"/>
    <property type="project" value="UniProtKB-UniRule"/>
</dbReference>
<dbReference type="Pfam" id="PF16925">
    <property type="entry name" value="TetR_C_13"/>
    <property type="match status" value="1"/>
</dbReference>
<evidence type="ECO:0000256" key="3">
    <source>
        <dbReference type="ARBA" id="ARBA00023163"/>
    </source>
</evidence>
<dbReference type="InterPro" id="IPR011075">
    <property type="entry name" value="TetR_C"/>
</dbReference>
<gene>
    <name evidence="6" type="ORF">FEZ63_08035</name>
</gene>
<feature type="DNA-binding region" description="H-T-H motif" evidence="4">
    <location>
        <begin position="42"/>
        <end position="61"/>
    </location>
</feature>
<comment type="caution">
    <text evidence="6">The sequence shown here is derived from an EMBL/GenBank/DDBJ whole genome shotgun (WGS) entry which is preliminary data.</text>
</comment>
<proteinExistence type="predicted"/>
<dbReference type="OrthoDB" id="9795242at2"/>
<protein>
    <submittedName>
        <fullName evidence="6">TetR/AcrR family transcriptional regulator</fullName>
    </submittedName>
</protein>
<dbReference type="InterPro" id="IPR009057">
    <property type="entry name" value="Homeodomain-like_sf"/>
</dbReference>
<dbReference type="PANTHER" id="PTHR47506:SF1">
    <property type="entry name" value="HTH-TYPE TRANSCRIPTIONAL REGULATOR YJDC"/>
    <property type="match status" value="1"/>
</dbReference>
<dbReference type="PROSITE" id="PS50977">
    <property type="entry name" value="HTH_TETR_2"/>
    <property type="match status" value="1"/>
</dbReference>
<dbReference type="PANTHER" id="PTHR47506">
    <property type="entry name" value="TRANSCRIPTIONAL REGULATORY PROTEIN"/>
    <property type="match status" value="1"/>
</dbReference>
<evidence type="ECO:0000256" key="4">
    <source>
        <dbReference type="PROSITE-ProRule" id="PRU00335"/>
    </source>
</evidence>
<evidence type="ECO:0000256" key="1">
    <source>
        <dbReference type="ARBA" id="ARBA00023015"/>
    </source>
</evidence>
<dbReference type="AlphaFoldDB" id="A0A5N3PBZ3"/>
<dbReference type="InterPro" id="IPR001647">
    <property type="entry name" value="HTH_TetR"/>
</dbReference>
<dbReference type="RefSeq" id="WP_150943146.1">
    <property type="nucleotide sequence ID" value="NZ_VCMV01000013.1"/>
</dbReference>
<dbReference type="Gene3D" id="1.10.10.60">
    <property type="entry name" value="Homeodomain-like"/>
    <property type="match status" value="1"/>
</dbReference>
<keyword evidence="3" id="KW-0804">Transcription</keyword>
<evidence type="ECO:0000313" key="7">
    <source>
        <dbReference type="Proteomes" id="UP000325684"/>
    </source>
</evidence>
<feature type="domain" description="HTH tetR-type" evidence="5">
    <location>
        <begin position="19"/>
        <end position="79"/>
    </location>
</feature>
<keyword evidence="1" id="KW-0805">Transcription regulation</keyword>
<evidence type="ECO:0000256" key="2">
    <source>
        <dbReference type="ARBA" id="ARBA00023125"/>
    </source>
</evidence>
<evidence type="ECO:0000313" key="6">
    <source>
        <dbReference type="EMBL" id="KAB0267267.1"/>
    </source>
</evidence>
<dbReference type="EMBL" id="VCMV01000013">
    <property type="protein sequence ID" value="KAB0267267.1"/>
    <property type="molecule type" value="Genomic_DNA"/>
</dbReference>
<organism evidence="6 7">
    <name type="scientific">Microvirga brassicacearum</name>
    <dbReference type="NCBI Taxonomy" id="2580413"/>
    <lineage>
        <taxon>Bacteria</taxon>
        <taxon>Pseudomonadati</taxon>
        <taxon>Pseudomonadota</taxon>
        <taxon>Alphaproteobacteria</taxon>
        <taxon>Hyphomicrobiales</taxon>
        <taxon>Methylobacteriaceae</taxon>
        <taxon>Microvirga</taxon>
    </lineage>
</organism>
<dbReference type="SUPFAM" id="SSF48498">
    <property type="entry name" value="Tetracyclin repressor-like, C-terminal domain"/>
    <property type="match status" value="1"/>
</dbReference>
<dbReference type="Proteomes" id="UP000325684">
    <property type="component" value="Unassembled WGS sequence"/>
</dbReference>
<name>A0A5N3PBZ3_9HYPH</name>
<dbReference type="SUPFAM" id="SSF46689">
    <property type="entry name" value="Homeodomain-like"/>
    <property type="match status" value="1"/>
</dbReference>
<dbReference type="Gene3D" id="1.10.357.10">
    <property type="entry name" value="Tetracycline Repressor, domain 2"/>
    <property type="match status" value="1"/>
</dbReference>
<keyword evidence="2 4" id="KW-0238">DNA-binding</keyword>
<reference evidence="6 7" key="1">
    <citation type="journal article" date="2019" name="Microorganisms">
        <title>Genome Insights into the Novel Species Microvirga brassicacearum, a Rapeseed Endophyte with Biotechnological Potential.</title>
        <authorList>
            <person name="Jimenez-Gomez A."/>
            <person name="Saati-Santamaria Z."/>
            <person name="Igual J.M."/>
            <person name="Rivas R."/>
            <person name="Mateos P.F."/>
            <person name="Garcia-Fraile P."/>
        </authorList>
    </citation>
    <scope>NUCLEOTIDE SEQUENCE [LARGE SCALE GENOMIC DNA]</scope>
    <source>
        <strain evidence="6 7">CDVBN77</strain>
    </source>
</reference>
<evidence type="ECO:0000259" key="5">
    <source>
        <dbReference type="PROSITE" id="PS50977"/>
    </source>
</evidence>
<dbReference type="PROSITE" id="PS01081">
    <property type="entry name" value="HTH_TETR_1"/>
    <property type="match status" value="1"/>
</dbReference>
<dbReference type="InterPro" id="IPR023772">
    <property type="entry name" value="DNA-bd_HTH_TetR-type_CS"/>
</dbReference>
<sequence length="209" mass="23189">MPREKSAITPHRSKGRPRTFDRAAALNRALDVFWRRGYEPASVAELCMAMEVNPPSLYAAFGNKAQLFMEAVHHYEKVYWDAAWQLLEEEPDLHRAMAGFFREAARILTSQDAPCGCMVVLGAANVSPDAQDVNDALKALRREGKDCFRHRLRKGVEDADLPSGTDVESLALTLNTVFEGMSVQARDGASQAELERIARTAMALLPARS</sequence>